<reference evidence="2" key="1">
    <citation type="journal article" date="2022" name="Mol. Ecol. Resour.">
        <title>The complete and closed genome of the facultative generalist Candidatus Endoriftia persephone from deep-sea hydrothermal vents.</title>
        <authorList>
            <person name="de Oliveira A.L."/>
            <person name="Srivastava A."/>
            <person name="Espada-Hinojosa S."/>
            <person name="Bright M."/>
        </authorList>
    </citation>
    <scope>NUCLEOTIDE SEQUENCE</scope>
    <source>
        <strain evidence="2">Tica-EPR-9o50.N</strain>
    </source>
</reference>
<dbReference type="Proteomes" id="UP001056649">
    <property type="component" value="Chromosome"/>
</dbReference>
<accession>A0A9J7A1F6</accession>
<gene>
    <name evidence="2" type="ORF">L0Y14_05965</name>
</gene>
<feature type="domain" description="Bro-N" evidence="1">
    <location>
        <begin position="1"/>
        <end position="54"/>
    </location>
</feature>
<dbReference type="Pfam" id="PF02498">
    <property type="entry name" value="Bro-N"/>
    <property type="match status" value="1"/>
</dbReference>
<organism evidence="2 3">
    <name type="scientific">Candidatus Endoriftia persephonae</name>
    <dbReference type="NCBI Taxonomy" id="393765"/>
    <lineage>
        <taxon>Bacteria</taxon>
        <taxon>Pseudomonadati</taxon>
        <taxon>Pseudomonadota</taxon>
        <taxon>Gammaproteobacteria</taxon>
        <taxon>Chromatiales</taxon>
        <taxon>Sedimenticolaceae</taxon>
        <taxon>Candidatus Endoriftia</taxon>
    </lineage>
</organism>
<name>A0A9J7A1F6_9GAMM</name>
<dbReference type="AlphaFoldDB" id="A0A9J7A1F6"/>
<dbReference type="KEGG" id="eps:L0Y14_05965"/>
<evidence type="ECO:0000313" key="2">
    <source>
        <dbReference type="EMBL" id="USF88777.1"/>
    </source>
</evidence>
<dbReference type="EMBL" id="CP090569">
    <property type="protein sequence ID" value="USF88777.1"/>
    <property type="molecule type" value="Genomic_DNA"/>
</dbReference>
<dbReference type="PROSITE" id="PS51750">
    <property type="entry name" value="BRO_N"/>
    <property type="match status" value="1"/>
</dbReference>
<protein>
    <recommendedName>
        <fullName evidence="1">Bro-N domain-containing protein</fullName>
    </recommendedName>
</protein>
<dbReference type="InterPro" id="IPR003497">
    <property type="entry name" value="BRO_N_domain"/>
</dbReference>
<evidence type="ECO:0000259" key="1">
    <source>
        <dbReference type="PROSITE" id="PS51750"/>
    </source>
</evidence>
<proteinExistence type="predicted"/>
<sequence>MGGFGFITSHGQKETIFISEPAVYQTSFRSNKPEAIRFTEWVCEEVLPAIHRQGFYGKVTAGQQIALRNQKIKLIEKLVTKDAFIYESVLTSLRNVCNQLGEPMPNPALLGQDRRQLSMEV</sequence>
<evidence type="ECO:0000313" key="3">
    <source>
        <dbReference type="Proteomes" id="UP001056649"/>
    </source>
</evidence>
<keyword evidence="3" id="KW-1185">Reference proteome</keyword>
<dbReference type="RefSeq" id="WP_251859277.1">
    <property type="nucleotide sequence ID" value="NZ_CP090569.1"/>
</dbReference>